<proteinExistence type="predicted"/>
<gene>
    <name evidence="1" type="ORF">DPMN_188945</name>
</gene>
<organism evidence="1 2">
    <name type="scientific">Dreissena polymorpha</name>
    <name type="common">Zebra mussel</name>
    <name type="synonym">Mytilus polymorpha</name>
    <dbReference type="NCBI Taxonomy" id="45954"/>
    <lineage>
        <taxon>Eukaryota</taxon>
        <taxon>Metazoa</taxon>
        <taxon>Spiralia</taxon>
        <taxon>Lophotrochozoa</taxon>
        <taxon>Mollusca</taxon>
        <taxon>Bivalvia</taxon>
        <taxon>Autobranchia</taxon>
        <taxon>Heteroconchia</taxon>
        <taxon>Euheterodonta</taxon>
        <taxon>Imparidentia</taxon>
        <taxon>Neoheterodontei</taxon>
        <taxon>Myida</taxon>
        <taxon>Dreissenoidea</taxon>
        <taxon>Dreissenidae</taxon>
        <taxon>Dreissena</taxon>
    </lineage>
</organism>
<keyword evidence="2" id="KW-1185">Reference proteome</keyword>
<dbReference type="EMBL" id="JAIWYP010000010">
    <property type="protein sequence ID" value="KAH3754279.1"/>
    <property type="molecule type" value="Genomic_DNA"/>
</dbReference>
<accession>A0A9D4DUP1</accession>
<dbReference type="Proteomes" id="UP000828390">
    <property type="component" value="Unassembled WGS sequence"/>
</dbReference>
<protein>
    <submittedName>
        <fullName evidence="1">Uncharacterized protein</fullName>
    </submittedName>
</protein>
<evidence type="ECO:0000313" key="1">
    <source>
        <dbReference type="EMBL" id="KAH3754279.1"/>
    </source>
</evidence>
<comment type="caution">
    <text evidence="1">The sequence shown here is derived from an EMBL/GenBank/DDBJ whole genome shotgun (WGS) entry which is preliminary data.</text>
</comment>
<dbReference type="AlphaFoldDB" id="A0A9D4DUP1"/>
<reference evidence="1" key="2">
    <citation type="submission" date="2020-11" db="EMBL/GenBank/DDBJ databases">
        <authorList>
            <person name="McCartney M.A."/>
            <person name="Auch B."/>
            <person name="Kono T."/>
            <person name="Mallez S."/>
            <person name="Becker A."/>
            <person name="Gohl D.M."/>
            <person name="Silverstein K.A.T."/>
            <person name="Koren S."/>
            <person name="Bechman K.B."/>
            <person name="Herman A."/>
            <person name="Abrahante J.E."/>
            <person name="Garbe J."/>
        </authorList>
    </citation>
    <scope>NUCLEOTIDE SEQUENCE</scope>
    <source>
        <strain evidence="1">Duluth1</strain>
        <tissue evidence="1">Whole animal</tissue>
    </source>
</reference>
<reference evidence="1" key="1">
    <citation type="journal article" date="2019" name="bioRxiv">
        <title>The Genome of the Zebra Mussel, Dreissena polymorpha: A Resource for Invasive Species Research.</title>
        <authorList>
            <person name="McCartney M.A."/>
            <person name="Auch B."/>
            <person name="Kono T."/>
            <person name="Mallez S."/>
            <person name="Zhang Y."/>
            <person name="Obille A."/>
            <person name="Becker A."/>
            <person name="Abrahante J.E."/>
            <person name="Garbe J."/>
            <person name="Badalamenti J.P."/>
            <person name="Herman A."/>
            <person name="Mangelson H."/>
            <person name="Liachko I."/>
            <person name="Sullivan S."/>
            <person name="Sone E.D."/>
            <person name="Koren S."/>
            <person name="Silverstein K.A.T."/>
            <person name="Beckman K.B."/>
            <person name="Gohl D.M."/>
        </authorList>
    </citation>
    <scope>NUCLEOTIDE SEQUENCE</scope>
    <source>
        <strain evidence="1">Duluth1</strain>
        <tissue evidence="1">Whole animal</tissue>
    </source>
</reference>
<sequence>MVLTLRCPNCPKRMHLFLTQLLTKKGSTDFVVNSQAWYIPAECLRREFHLQQGAKGEPIRVCY</sequence>
<evidence type="ECO:0000313" key="2">
    <source>
        <dbReference type="Proteomes" id="UP000828390"/>
    </source>
</evidence>
<name>A0A9D4DUP1_DREPO</name>